<keyword evidence="1" id="KW-0472">Membrane</keyword>
<evidence type="ECO:0000313" key="3">
    <source>
        <dbReference type="Proteomes" id="UP000298616"/>
    </source>
</evidence>
<dbReference type="RefSeq" id="WP_137089358.1">
    <property type="nucleotide sequence ID" value="NZ_CP028923.1"/>
</dbReference>
<keyword evidence="1" id="KW-1133">Transmembrane helix</keyword>
<evidence type="ECO:0000313" key="2">
    <source>
        <dbReference type="EMBL" id="QCK13763.1"/>
    </source>
</evidence>
<protein>
    <submittedName>
        <fullName evidence="2">Uncharacterized protein</fullName>
    </submittedName>
</protein>
<sequence>MGKVKSSTITEAVVAVLIITIIFSFTGRIIINSIYGFSYRELNQNLRNQKINYRYIEDRSSHLELLDSIKNENVAVELNGNRIEIKSENNEYFIQK</sequence>
<dbReference type="Proteomes" id="UP000298616">
    <property type="component" value="Chromosome"/>
</dbReference>
<organism evidence="2 3">
    <name type="scientific">Mangrovivirga cuniculi</name>
    <dbReference type="NCBI Taxonomy" id="2715131"/>
    <lineage>
        <taxon>Bacteria</taxon>
        <taxon>Pseudomonadati</taxon>
        <taxon>Bacteroidota</taxon>
        <taxon>Cytophagia</taxon>
        <taxon>Cytophagales</taxon>
        <taxon>Mangrovivirgaceae</taxon>
        <taxon>Mangrovivirga</taxon>
    </lineage>
</organism>
<dbReference type="EMBL" id="CP028923">
    <property type="protein sequence ID" value="QCK13763.1"/>
    <property type="molecule type" value="Genomic_DNA"/>
</dbReference>
<gene>
    <name evidence="2" type="ORF">DCC35_02820</name>
</gene>
<reference evidence="2 3" key="1">
    <citation type="submission" date="2018-04" db="EMBL/GenBank/DDBJ databases">
        <title>Complete genome uncultured novel isolate.</title>
        <authorList>
            <person name="Merlino G."/>
        </authorList>
    </citation>
    <scope>NUCLEOTIDE SEQUENCE [LARGE SCALE GENOMIC DNA]</scope>
    <source>
        <strain evidence="3">R1DC9</strain>
    </source>
</reference>
<name>A0A4D7JF50_9BACT</name>
<dbReference type="AlphaFoldDB" id="A0A4D7JF50"/>
<dbReference type="KEGG" id="fpf:DCC35_02820"/>
<proteinExistence type="predicted"/>
<keyword evidence="1" id="KW-0812">Transmembrane</keyword>
<keyword evidence="3" id="KW-1185">Reference proteome</keyword>
<evidence type="ECO:0000256" key="1">
    <source>
        <dbReference type="SAM" id="Phobius"/>
    </source>
</evidence>
<accession>A0A4D7JF50</accession>
<feature type="transmembrane region" description="Helical" evidence="1">
    <location>
        <begin position="12"/>
        <end position="31"/>
    </location>
</feature>